<feature type="domain" description="ABC transporter" evidence="5">
    <location>
        <begin position="8"/>
        <end position="235"/>
    </location>
</feature>
<dbReference type="Gene3D" id="3.40.50.300">
    <property type="entry name" value="P-loop containing nucleotide triphosphate hydrolases"/>
    <property type="match status" value="1"/>
</dbReference>
<dbReference type="PANTHER" id="PTHR43335">
    <property type="entry name" value="ABC TRANSPORTER, ATP-BINDING PROTEIN"/>
    <property type="match status" value="1"/>
</dbReference>
<dbReference type="InterPro" id="IPR017871">
    <property type="entry name" value="ABC_transporter-like_CS"/>
</dbReference>
<sequence length="335" mass="36440">MSGVTTVLSVRDITKTIKNKQIIKGISFDVYAGEVFGFLGPNGAGKTTTIRMLVDLIKPTSGSIAICGVPVGERPNDALQNVGCIVENPELYSYLSGWENLEHFARMLPDVDEARIREVVAIVGMDNRIYDKVRTYSLGMRQRLGIAQALLGRPRLLILDEPTNGLDPQGIKEMRVFIRNLAKAGLSVFVSSHLLSEIQLMCDRVAIISHGSVIAVGEVSELLRRSETTVVWRAAPAERALAVLRESGWHGTVRDADSDPEPAVRPSGAAVTQRAGAVLAPAAQIGTIDADMPQDEVARVNRLMVEAEVDVYAITVQNPTLEDLFLRLTEGETID</sequence>
<dbReference type="GO" id="GO:0016887">
    <property type="term" value="F:ATP hydrolysis activity"/>
    <property type="evidence" value="ECO:0007669"/>
    <property type="project" value="InterPro"/>
</dbReference>
<dbReference type="InterPro" id="IPR027417">
    <property type="entry name" value="P-loop_NTPase"/>
</dbReference>
<keyword evidence="7" id="KW-1185">Reference proteome</keyword>
<reference evidence="6 7" key="1">
    <citation type="journal article" date="2009" name="Int. J. Syst. Evol. Microbiol.">
        <title>Paenibacillus contaminans sp. nov., isolated from a contaminated laboratory plate.</title>
        <authorList>
            <person name="Chou J.H."/>
            <person name="Lee J.H."/>
            <person name="Lin M.C."/>
            <person name="Chang P.S."/>
            <person name="Arun A.B."/>
            <person name="Young C.C."/>
            <person name="Chen W.M."/>
        </authorList>
    </citation>
    <scope>NUCLEOTIDE SEQUENCE [LARGE SCALE GENOMIC DNA]</scope>
    <source>
        <strain evidence="6 7">CKOBP-6</strain>
    </source>
</reference>
<keyword evidence="3" id="KW-0547">Nucleotide-binding</keyword>
<dbReference type="PROSITE" id="PS00211">
    <property type="entry name" value="ABC_TRANSPORTER_1"/>
    <property type="match status" value="1"/>
</dbReference>
<dbReference type="AlphaFoldDB" id="A0A329MFI2"/>
<keyword evidence="4 6" id="KW-0067">ATP-binding</keyword>
<dbReference type="EMBL" id="QMFB01000015">
    <property type="protein sequence ID" value="RAV18689.1"/>
    <property type="molecule type" value="Genomic_DNA"/>
</dbReference>
<dbReference type="InterPro" id="IPR003439">
    <property type="entry name" value="ABC_transporter-like_ATP-bd"/>
</dbReference>
<dbReference type="PROSITE" id="PS50893">
    <property type="entry name" value="ABC_TRANSPORTER_2"/>
    <property type="match status" value="1"/>
</dbReference>
<gene>
    <name evidence="6" type="ORF">DQG23_23370</name>
</gene>
<evidence type="ECO:0000313" key="7">
    <source>
        <dbReference type="Proteomes" id="UP000250369"/>
    </source>
</evidence>
<accession>A0A329MFI2</accession>
<dbReference type="SUPFAM" id="SSF52540">
    <property type="entry name" value="P-loop containing nucleoside triphosphate hydrolases"/>
    <property type="match status" value="1"/>
</dbReference>
<dbReference type="RefSeq" id="WP_113033307.1">
    <property type="nucleotide sequence ID" value="NZ_QMFB01000015.1"/>
</dbReference>
<dbReference type="InterPro" id="IPR003593">
    <property type="entry name" value="AAA+_ATPase"/>
</dbReference>
<proteinExistence type="inferred from homology"/>
<evidence type="ECO:0000259" key="5">
    <source>
        <dbReference type="PROSITE" id="PS50893"/>
    </source>
</evidence>
<name>A0A329MFI2_9BACL</name>
<evidence type="ECO:0000256" key="3">
    <source>
        <dbReference type="ARBA" id="ARBA00022741"/>
    </source>
</evidence>
<evidence type="ECO:0000313" key="6">
    <source>
        <dbReference type="EMBL" id="RAV18689.1"/>
    </source>
</evidence>
<comment type="caution">
    <text evidence="6">The sequence shown here is derived from an EMBL/GenBank/DDBJ whole genome shotgun (WGS) entry which is preliminary data.</text>
</comment>
<dbReference type="Proteomes" id="UP000250369">
    <property type="component" value="Unassembled WGS sequence"/>
</dbReference>
<organism evidence="6 7">
    <name type="scientific">Paenibacillus contaminans</name>
    <dbReference type="NCBI Taxonomy" id="450362"/>
    <lineage>
        <taxon>Bacteria</taxon>
        <taxon>Bacillati</taxon>
        <taxon>Bacillota</taxon>
        <taxon>Bacilli</taxon>
        <taxon>Bacillales</taxon>
        <taxon>Paenibacillaceae</taxon>
        <taxon>Paenibacillus</taxon>
    </lineage>
</organism>
<protein>
    <submittedName>
        <fullName evidence="6">ABC transporter ATP-binding protein</fullName>
    </submittedName>
</protein>
<evidence type="ECO:0000256" key="2">
    <source>
        <dbReference type="ARBA" id="ARBA00022448"/>
    </source>
</evidence>
<dbReference type="GO" id="GO:0005524">
    <property type="term" value="F:ATP binding"/>
    <property type="evidence" value="ECO:0007669"/>
    <property type="project" value="UniProtKB-KW"/>
</dbReference>
<keyword evidence="2" id="KW-0813">Transport</keyword>
<evidence type="ECO:0000256" key="1">
    <source>
        <dbReference type="ARBA" id="ARBA00005417"/>
    </source>
</evidence>
<comment type="similarity">
    <text evidence="1">Belongs to the ABC transporter superfamily.</text>
</comment>
<dbReference type="PANTHER" id="PTHR43335:SF4">
    <property type="entry name" value="ABC TRANSPORTER, ATP-BINDING PROTEIN"/>
    <property type="match status" value="1"/>
</dbReference>
<dbReference type="Pfam" id="PF00005">
    <property type="entry name" value="ABC_tran"/>
    <property type="match status" value="1"/>
</dbReference>
<dbReference type="SMART" id="SM00382">
    <property type="entry name" value="AAA"/>
    <property type="match status" value="1"/>
</dbReference>
<dbReference type="CDD" id="cd03268">
    <property type="entry name" value="ABC_BcrA_bacitracin_resist"/>
    <property type="match status" value="1"/>
</dbReference>
<dbReference type="OrthoDB" id="9804819at2"/>
<evidence type="ECO:0000256" key="4">
    <source>
        <dbReference type="ARBA" id="ARBA00022840"/>
    </source>
</evidence>